<dbReference type="AlphaFoldDB" id="A0A6P2DJG4"/>
<sequence>MARQTSDAQLVFRADKNAKIELEAIAAALDRSSAKLLRDMLAEQLPKLRAEADEEVKRREKLPHGVTQDVLEDRLESLVRKYAQGDPIHIEQQDLLSPESKAVWVLLSYIWGEHPTDKEREAAGAAVVALAGASKPSKPPRR</sequence>
<reference evidence="1 2" key="1">
    <citation type="submission" date="2019-05" db="EMBL/GenBank/DDBJ databases">
        <authorList>
            <consortium name="Science for Life Laboratories"/>
        </authorList>
    </citation>
    <scope>NUCLEOTIDE SEQUENCE [LARGE SCALE GENOMIC DNA]</scope>
    <source>
        <strain evidence="1">Soil9</strain>
    </source>
</reference>
<organism evidence="1 2">
    <name type="scientific">Gemmata massiliana</name>
    <dbReference type="NCBI Taxonomy" id="1210884"/>
    <lineage>
        <taxon>Bacteria</taxon>
        <taxon>Pseudomonadati</taxon>
        <taxon>Planctomycetota</taxon>
        <taxon>Planctomycetia</taxon>
        <taxon>Gemmatales</taxon>
        <taxon>Gemmataceae</taxon>
        <taxon>Gemmata</taxon>
    </lineage>
</organism>
<dbReference type="EMBL" id="LR593886">
    <property type="protein sequence ID" value="VTS01765.1"/>
    <property type="molecule type" value="Genomic_DNA"/>
</dbReference>
<gene>
    <name evidence="1" type="ORF">SOIL9_77400</name>
</gene>
<dbReference type="Proteomes" id="UP000464178">
    <property type="component" value="Chromosome"/>
</dbReference>
<name>A0A6P2DJG4_9BACT</name>
<keyword evidence="2" id="KW-1185">Reference proteome</keyword>
<evidence type="ECO:0000313" key="2">
    <source>
        <dbReference type="Proteomes" id="UP000464178"/>
    </source>
</evidence>
<protein>
    <submittedName>
        <fullName evidence="1">Uncharacterized protein</fullName>
    </submittedName>
</protein>
<dbReference type="KEGG" id="gms:SOIL9_77400"/>
<accession>A0A6P2DJG4</accession>
<proteinExistence type="predicted"/>
<evidence type="ECO:0000313" key="1">
    <source>
        <dbReference type="EMBL" id="VTS01765.1"/>
    </source>
</evidence>